<keyword evidence="3" id="KW-1185">Reference proteome</keyword>
<feature type="signal peptide" evidence="1">
    <location>
        <begin position="1"/>
        <end position="22"/>
    </location>
</feature>
<dbReference type="Proteomes" id="UP000735302">
    <property type="component" value="Unassembled WGS sequence"/>
</dbReference>
<protein>
    <submittedName>
        <fullName evidence="2">Uncharacterized protein</fullName>
    </submittedName>
</protein>
<comment type="caution">
    <text evidence="2">The sequence shown here is derived from an EMBL/GenBank/DDBJ whole genome shotgun (WGS) entry which is preliminary data.</text>
</comment>
<evidence type="ECO:0000256" key="1">
    <source>
        <dbReference type="SAM" id="SignalP"/>
    </source>
</evidence>
<evidence type="ECO:0000313" key="2">
    <source>
        <dbReference type="EMBL" id="GFN77660.1"/>
    </source>
</evidence>
<dbReference type="AlphaFoldDB" id="A0AAV3XP18"/>
<keyword evidence="1" id="KW-0732">Signal</keyword>
<gene>
    <name evidence="2" type="ORF">PoB_000416600</name>
</gene>
<evidence type="ECO:0000313" key="3">
    <source>
        <dbReference type="Proteomes" id="UP000735302"/>
    </source>
</evidence>
<organism evidence="2 3">
    <name type="scientific">Plakobranchus ocellatus</name>
    <dbReference type="NCBI Taxonomy" id="259542"/>
    <lineage>
        <taxon>Eukaryota</taxon>
        <taxon>Metazoa</taxon>
        <taxon>Spiralia</taxon>
        <taxon>Lophotrochozoa</taxon>
        <taxon>Mollusca</taxon>
        <taxon>Gastropoda</taxon>
        <taxon>Heterobranchia</taxon>
        <taxon>Euthyneura</taxon>
        <taxon>Panpulmonata</taxon>
        <taxon>Sacoglossa</taxon>
        <taxon>Placobranchoidea</taxon>
        <taxon>Plakobranchidae</taxon>
        <taxon>Plakobranchus</taxon>
    </lineage>
</organism>
<proteinExistence type="predicted"/>
<sequence length="80" mass="8727">MKCFAVVAVVVVVALAVPVTTAVYVDGNGGKDVFKFKIEDYEPSLLDSIISLKQKENAVQLKSYKFKNCGNPKMWLTSAA</sequence>
<feature type="chain" id="PRO_5043977296" evidence="1">
    <location>
        <begin position="23"/>
        <end position="80"/>
    </location>
</feature>
<dbReference type="EMBL" id="BLXT01000501">
    <property type="protein sequence ID" value="GFN77660.1"/>
    <property type="molecule type" value="Genomic_DNA"/>
</dbReference>
<accession>A0AAV3XP18</accession>
<name>A0AAV3XP18_9GAST</name>
<reference evidence="2 3" key="1">
    <citation type="journal article" date="2021" name="Elife">
        <title>Chloroplast acquisition without the gene transfer in kleptoplastic sea slugs, Plakobranchus ocellatus.</title>
        <authorList>
            <person name="Maeda T."/>
            <person name="Takahashi S."/>
            <person name="Yoshida T."/>
            <person name="Shimamura S."/>
            <person name="Takaki Y."/>
            <person name="Nagai Y."/>
            <person name="Toyoda A."/>
            <person name="Suzuki Y."/>
            <person name="Arimoto A."/>
            <person name="Ishii H."/>
            <person name="Satoh N."/>
            <person name="Nishiyama T."/>
            <person name="Hasebe M."/>
            <person name="Maruyama T."/>
            <person name="Minagawa J."/>
            <person name="Obokata J."/>
            <person name="Shigenobu S."/>
        </authorList>
    </citation>
    <scope>NUCLEOTIDE SEQUENCE [LARGE SCALE GENOMIC DNA]</scope>
</reference>